<sequence>MLKITAGSICHQKLCKIKHDDWKNAVAVGGASAISRDEPAGHLSHDARIHRLGTDEPAHQPIEQLRMLRAAPNLNVFCPADISAFARDCVPSSINL</sequence>
<evidence type="ECO:0000313" key="2">
    <source>
        <dbReference type="EMBL" id="KAA1184866.1"/>
    </source>
</evidence>
<feature type="domain" description="Transketolase-like pyrimidine-binding" evidence="1">
    <location>
        <begin position="50"/>
        <end position="82"/>
    </location>
</feature>
<gene>
    <name evidence="2" type="ORF">FP026_02995</name>
</gene>
<dbReference type="InterPro" id="IPR029061">
    <property type="entry name" value="THDP-binding"/>
</dbReference>
<proteinExistence type="predicted"/>
<organism evidence="2 3">
    <name type="scientific">Rhizobium tropici</name>
    <dbReference type="NCBI Taxonomy" id="398"/>
    <lineage>
        <taxon>Bacteria</taxon>
        <taxon>Pseudomonadati</taxon>
        <taxon>Pseudomonadota</taxon>
        <taxon>Alphaproteobacteria</taxon>
        <taxon>Hyphomicrobiales</taxon>
        <taxon>Rhizobiaceae</taxon>
        <taxon>Rhizobium/Agrobacterium group</taxon>
        <taxon>Rhizobium</taxon>
    </lineage>
</organism>
<dbReference type="Proteomes" id="UP000323608">
    <property type="component" value="Unassembled WGS sequence"/>
</dbReference>
<reference evidence="2 3" key="1">
    <citation type="submission" date="2019-07" db="EMBL/GenBank/DDBJ databases">
        <title>The Draft Genome Sequence of Rhizobium tropici SARCC-755 Associated with Superior Nodulation on Pigeonpea (Cajanus cajan (L.) Millsp.).</title>
        <authorList>
            <person name="Bopape F.L."/>
            <person name="Hassen A.I."/>
            <person name="Swanevelder Z.H."/>
            <person name="Gwata E.T."/>
        </authorList>
    </citation>
    <scope>NUCLEOTIDE SEQUENCE [LARGE SCALE GENOMIC DNA]</scope>
    <source>
        <strain evidence="2 3">SARCC-755</strain>
    </source>
</reference>
<dbReference type="InterPro" id="IPR005475">
    <property type="entry name" value="Transketolase-like_Pyr-bd"/>
</dbReference>
<dbReference type="EMBL" id="VNIP01000003">
    <property type="protein sequence ID" value="KAA1184866.1"/>
    <property type="molecule type" value="Genomic_DNA"/>
</dbReference>
<dbReference type="SUPFAM" id="SSF52518">
    <property type="entry name" value="Thiamin diphosphate-binding fold (THDP-binding)"/>
    <property type="match status" value="1"/>
</dbReference>
<evidence type="ECO:0000259" key="1">
    <source>
        <dbReference type="Pfam" id="PF02779"/>
    </source>
</evidence>
<protein>
    <recommendedName>
        <fullName evidence="1">Transketolase-like pyrimidine-binding domain-containing protein</fullName>
    </recommendedName>
</protein>
<dbReference type="Gene3D" id="3.40.50.970">
    <property type="match status" value="1"/>
</dbReference>
<dbReference type="AlphaFoldDB" id="A0A5B0WDC9"/>
<name>A0A5B0WDC9_RHITR</name>
<evidence type="ECO:0000313" key="3">
    <source>
        <dbReference type="Proteomes" id="UP000323608"/>
    </source>
</evidence>
<accession>A0A5B0WDC9</accession>
<comment type="caution">
    <text evidence="2">The sequence shown here is derived from an EMBL/GenBank/DDBJ whole genome shotgun (WGS) entry which is preliminary data.</text>
</comment>
<dbReference type="OrthoDB" id="8732661at2"/>
<dbReference type="Pfam" id="PF02779">
    <property type="entry name" value="Transket_pyr"/>
    <property type="match status" value="1"/>
</dbReference>